<dbReference type="GO" id="GO:0031956">
    <property type="term" value="F:medium-chain fatty acid-CoA ligase activity"/>
    <property type="evidence" value="ECO:0007669"/>
    <property type="project" value="TreeGrafter"/>
</dbReference>
<organism evidence="3 4">
    <name type="scientific">Mycobacterium terramassiliense</name>
    <dbReference type="NCBI Taxonomy" id="1841859"/>
    <lineage>
        <taxon>Bacteria</taxon>
        <taxon>Bacillati</taxon>
        <taxon>Actinomycetota</taxon>
        <taxon>Actinomycetes</taxon>
        <taxon>Mycobacteriales</taxon>
        <taxon>Mycobacteriaceae</taxon>
        <taxon>Mycobacterium</taxon>
    </lineage>
</organism>
<protein>
    <submittedName>
        <fullName evidence="3">Acyl-CoA synthetase (AMP-forming)/AMP-acid ligase II</fullName>
    </submittedName>
</protein>
<dbReference type="CDD" id="cd04433">
    <property type="entry name" value="AFD_class_I"/>
    <property type="match status" value="1"/>
</dbReference>
<evidence type="ECO:0000259" key="2">
    <source>
        <dbReference type="Pfam" id="PF13193"/>
    </source>
</evidence>
<dbReference type="InterPro" id="IPR045851">
    <property type="entry name" value="AMP-bd_C_sf"/>
</dbReference>
<keyword evidence="4" id="KW-1185">Reference proteome</keyword>
<sequence>VNVLTLLEMAATGMPSRVGIGRRKPAASAPAILTYPALLERAQSGAGLLTESNAEELVYVGVNADDFAVALFAAAWAGVPLVPLNYRLSRDALGRLLARHPNALVISDLQPPTTGHAVTVAQWRAACAEPAGDPSRWSDDPEAVAVLLYTSGTTSEPKAAVLRHRHLTSYLLGSVDFGAAGEQEAVIVSVPPYHIAGVSNLLSNICAGRRVVYLDTFTAQGWLDCVRAEAITHALLVPTMLAKITEHLGPAPNADVPTLTSLAYGGAKMPIPVLERAIRLFPGVDFVNAYGLTETSSTIAVLGPDDHRAALDGDSVAHARLGSAGRLLPGIQVEIRGPAGPLPTGNAGDIYVRGEQVSGEYRGAGSVLDENGWFATRDRGWVDEDGYLFVEGRTDDTIIRGGENIAPAEIEDVLLEHPAVVEAAVVGVPDEHWGQEIAAAVVLRPGCIVHAEELRQWVRSRLRGSKTPTLIAIRDALPQTPTGKVLRRELLADLLATGQAADI</sequence>
<dbReference type="PROSITE" id="PS00455">
    <property type="entry name" value="AMP_BINDING"/>
    <property type="match status" value="1"/>
</dbReference>
<dbReference type="STRING" id="1841859.GCA_900157385_05078"/>
<dbReference type="Pfam" id="PF00501">
    <property type="entry name" value="AMP-binding"/>
    <property type="match status" value="1"/>
</dbReference>
<dbReference type="GO" id="GO:0006631">
    <property type="term" value="P:fatty acid metabolic process"/>
    <property type="evidence" value="ECO:0007669"/>
    <property type="project" value="TreeGrafter"/>
</dbReference>
<dbReference type="InterPro" id="IPR000873">
    <property type="entry name" value="AMP-dep_synth/lig_dom"/>
</dbReference>
<dbReference type="Pfam" id="PF13193">
    <property type="entry name" value="AMP-binding_C"/>
    <property type="match status" value="1"/>
</dbReference>
<dbReference type="InterPro" id="IPR042099">
    <property type="entry name" value="ANL_N_sf"/>
</dbReference>
<dbReference type="EMBL" id="FTRV01000016">
    <property type="protein sequence ID" value="SPM31556.1"/>
    <property type="molecule type" value="Genomic_DNA"/>
</dbReference>
<accession>A0A2U3NJ81</accession>
<feature type="domain" description="AMP-binding enzyme C-terminal" evidence="2">
    <location>
        <begin position="409"/>
        <end position="484"/>
    </location>
</feature>
<evidence type="ECO:0000313" key="3">
    <source>
        <dbReference type="EMBL" id="SPM31556.1"/>
    </source>
</evidence>
<dbReference type="SUPFAM" id="SSF56801">
    <property type="entry name" value="Acetyl-CoA synthetase-like"/>
    <property type="match status" value="1"/>
</dbReference>
<keyword evidence="3" id="KW-0436">Ligase</keyword>
<name>A0A2U3NJ81_9MYCO</name>
<dbReference type="PANTHER" id="PTHR43201:SF32">
    <property type="entry name" value="2-SUCCINYLBENZOATE--COA LIGASE, CHLOROPLASTIC_PEROXISOMAL"/>
    <property type="match status" value="1"/>
</dbReference>
<proteinExistence type="predicted"/>
<dbReference type="Proteomes" id="UP000241595">
    <property type="component" value="Unassembled WGS sequence"/>
</dbReference>
<feature type="domain" description="AMP-dependent synthetase/ligase" evidence="1">
    <location>
        <begin position="29"/>
        <end position="361"/>
    </location>
</feature>
<reference evidence="3 4" key="1">
    <citation type="submission" date="2017-01" db="EMBL/GenBank/DDBJ databases">
        <authorList>
            <consortium name="Urmite Genomes"/>
        </authorList>
    </citation>
    <scope>NUCLEOTIDE SEQUENCE [LARGE SCALE GENOMIC DNA]</scope>
    <source>
        <strain evidence="3 4">AB308</strain>
    </source>
</reference>
<evidence type="ECO:0000259" key="1">
    <source>
        <dbReference type="Pfam" id="PF00501"/>
    </source>
</evidence>
<dbReference type="InterPro" id="IPR020845">
    <property type="entry name" value="AMP-binding_CS"/>
</dbReference>
<dbReference type="InterPro" id="IPR025110">
    <property type="entry name" value="AMP-bd_C"/>
</dbReference>
<dbReference type="Gene3D" id="3.40.50.12780">
    <property type="entry name" value="N-terminal domain of ligase-like"/>
    <property type="match status" value="1"/>
</dbReference>
<dbReference type="AlphaFoldDB" id="A0A2U3NJ81"/>
<gene>
    <name evidence="3" type="ORF">MTAB308_5075</name>
</gene>
<dbReference type="PANTHER" id="PTHR43201">
    <property type="entry name" value="ACYL-COA SYNTHETASE"/>
    <property type="match status" value="1"/>
</dbReference>
<dbReference type="Gene3D" id="3.30.300.30">
    <property type="match status" value="1"/>
</dbReference>
<feature type="non-terminal residue" evidence="3">
    <location>
        <position position="1"/>
    </location>
</feature>
<evidence type="ECO:0000313" key="4">
    <source>
        <dbReference type="Proteomes" id="UP000241595"/>
    </source>
</evidence>